<evidence type="ECO:0000313" key="3">
    <source>
        <dbReference type="EMBL" id="OLP84409.1"/>
    </source>
</evidence>
<feature type="domain" description="SWIM-type" evidence="2">
    <location>
        <begin position="150"/>
        <end position="183"/>
    </location>
</feature>
<keyword evidence="1" id="KW-0863">Zinc-finger</keyword>
<proteinExistence type="predicted"/>
<keyword evidence="1" id="KW-0862">Zinc</keyword>
<sequence length="188" mass="20825">MARAARASQRPGPRSSTACLISPMERGLISHVVGLMLPQSAPACQAWMKHVRPPTLAAQEVMGESLPPLAQREFPPLLWAGERSKPAERCRGQAAPKEVRQANFRRQPSIATCDRIDRALEQRLYLLKLERHRAGAGGLFHVLGSTGNVYTVNVGTKPSCDCPDFLKGRGPCKHILFIWLRVLQLEED</sequence>
<dbReference type="PANTHER" id="PTHR21540">
    <property type="entry name" value="RING FINGER AND SWIM DOMAIN-CONTAINING PROTEIN 2"/>
    <property type="match status" value="1"/>
</dbReference>
<organism evidence="3 4">
    <name type="scientific">Symbiodinium microadriaticum</name>
    <name type="common">Dinoflagellate</name>
    <name type="synonym">Zooxanthella microadriatica</name>
    <dbReference type="NCBI Taxonomy" id="2951"/>
    <lineage>
        <taxon>Eukaryota</taxon>
        <taxon>Sar</taxon>
        <taxon>Alveolata</taxon>
        <taxon>Dinophyceae</taxon>
        <taxon>Suessiales</taxon>
        <taxon>Symbiodiniaceae</taxon>
        <taxon>Symbiodinium</taxon>
    </lineage>
</organism>
<accession>A0A1Q9CNA8</accession>
<name>A0A1Q9CNA8_SYMMI</name>
<dbReference type="InterPro" id="IPR007527">
    <property type="entry name" value="Znf_SWIM"/>
</dbReference>
<protein>
    <recommendedName>
        <fullName evidence="2">SWIM-type domain-containing protein</fullName>
    </recommendedName>
</protein>
<keyword evidence="4" id="KW-1185">Reference proteome</keyword>
<dbReference type="GO" id="GO:0008270">
    <property type="term" value="F:zinc ion binding"/>
    <property type="evidence" value="ECO:0007669"/>
    <property type="project" value="UniProtKB-KW"/>
</dbReference>
<keyword evidence="1" id="KW-0479">Metal-binding</keyword>
<evidence type="ECO:0000313" key="4">
    <source>
        <dbReference type="Proteomes" id="UP000186817"/>
    </source>
</evidence>
<dbReference type="PROSITE" id="PS50966">
    <property type="entry name" value="ZF_SWIM"/>
    <property type="match status" value="1"/>
</dbReference>
<dbReference type="InterPro" id="IPR039903">
    <property type="entry name" value="Zswim2"/>
</dbReference>
<evidence type="ECO:0000256" key="1">
    <source>
        <dbReference type="PROSITE-ProRule" id="PRU00325"/>
    </source>
</evidence>
<dbReference type="AlphaFoldDB" id="A0A1Q9CNA8"/>
<comment type="caution">
    <text evidence="3">The sequence shown here is derived from an EMBL/GenBank/DDBJ whole genome shotgun (WGS) entry which is preliminary data.</text>
</comment>
<dbReference type="Pfam" id="PF04434">
    <property type="entry name" value="SWIM"/>
    <property type="match status" value="1"/>
</dbReference>
<reference evidence="3 4" key="1">
    <citation type="submission" date="2016-02" db="EMBL/GenBank/DDBJ databases">
        <title>Genome analysis of coral dinoflagellate symbionts highlights evolutionary adaptations to a symbiotic lifestyle.</title>
        <authorList>
            <person name="Aranda M."/>
            <person name="Li Y."/>
            <person name="Liew Y.J."/>
            <person name="Baumgarten S."/>
            <person name="Simakov O."/>
            <person name="Wilson M."/>
            <person name="Piel J."/>
            <person name="Ashoor H."/>
            <person name="Bougouffa S."/>
            <person name="Bajic V.B."/>
            <person name="Ryu T."/>
            <person name="Ravasi T."/>
            <person name="Bayer T."/>
            <person name="Micklem G."/>
            <person name="Kim H."/>
            <person name="Bhak J."/>
            <person name="Lajeunesse T.C."/>
            <person name="Voolstra C.R."/>
        </authorList>
    </citation>
    <scope>NUCLEOTIDE SEQUENCE [LARGE SCALE GENOMIC DNA]</scope>
    <source>
        <strain evidence="3 4">CCMP2467</strain>
    </source>
</reference>
<gene>
    <name evidence="3" type="ORF">AK812_SmicGene34728</name>
</gene>
<dbReference type="EMBL" id="LSRX01001044">
    <property type="protein sequence ID" value="OLP84409.1"/>
    <property type="molecule type" value="Genomic_DNA"/>
</dbReference>
<dbReference type="GO" id="GO:0061630">
    <property type="term" value="F:ubiquitin protein ligase activity"/>
    <property type="evidence" value="ECO:0007669"/>
    <property type="project" value="InterPro"/>
</dbReference>
<dbReference type="PANTHER" id="PTHR21540:SF0">
    <property type="entry name" value="PHD FAMILY PROTEIN"/>
    <property type="match status" value="1"/>
</dbReference>
<dbReference type="Proteomes" id="UP000186817">
    <property type="component" value="Unassembled WGS sequence"/>
</dbReference>
<dbReference type="OrthoDB" id="262529at2759"/>
<evidence type="ECO:0000259" key="2">
    <source>
        <dbReference type="PROSITE" id="PS50966"/>
    </source>
</evidence>